<dbReference type="InterPro" id="IPR027417">
    <property type="entry name" value="P-loop_NTPase"/>
</dbReference>
<dbReference type="SUPFAM" id="SSF52540">
    <property type="entry name" value="P-loop containing nucleoside triphosphate hydrolases"/>
    <property type="match status" value="1"/>
</dbReference>
<dbReference type="SMART" id="SM00028">
    <property type="entry name" value="TPR"/>
    <property type="match status" value="2"/>
</dbReference>
<feature type="non-terminal residue" evidence="3">
    <location>
        <position position="726"/>
    </location>
</feature>
<sequence length="726" mass="83623">MTKELILPAKYNIIEKLGEGNYSVVYKVVENGGRTLGLKIARNNCRECNELVAREYQILSQFRHPNIVSVYDYDVTRNGNAYFIFGYTPGKPINKVFKKFSKKFVRAIIQIIDALSALHNKGFIHSDLKPEHIIYDENRETTVLIDFGFAAMQSQIITPSGTFGYLAPEVIKGIGIDQRSDLYSLGIIIIEILTGKRYVDAELEAMNLPDEFKNILIRLVWEDMGLRPTLPEIYQTLNHYLAEKKAKPISYKLRLPNTGFVAPDFFNELFTKKGKALIIEGGVGSGKTRLLQEMKYRLLNQNKQVFFYISQEGINFINALENFIGKKVITKDKEEKFQIFEELTQHLIKFAKDRELIIMVDDLTEFTEYELALFRYIGYGIENKNILLIGTSTPNKEIEDMGFLTYTLEPFTTTEIENLLTKTFFSFDVEKAQDFIVWLHTNSGGNPLFIYEILKHIFEKGVLYYQKNRWQLNLEALEKINLPRQLEEILSQRIARLSKKGLSMLQYLTVARHPVESMVLYNIFGAAGNIELENIKYLNLLREGILNNKRVLYLSNQIIGDVVKKSLSQKEEKEIGRTLIESIEKIAPQDINYASILARLCRKLNIKEKAKKYIGLAATSAQDIYDYNSALEYYKLLLNYKGINRAEILIKIADINQIMGNNETAVEYYKKALPYRKSRYSIYAGLGRAYSSAGNYEKAVQFLNRALRLSKNLNSDEYLRIATRLA</sequence>
<dbReference type="PROSITE" id="PS50005">
    <property type="entry name" value="TPR"/>
    <property type="match status" value="1"/>
</dbReference>
<dbReference type="EMBL" id="MUKB01000074">
    <property type="protein sequence ID" value="OPX17817.1"/>
    <property type="molecule type" value="Genomic_DNA"/>
</dbReference>
<dbReference type="InterPro" id="IPR011990">
    <property type="entry name" value="TPR-like_helical_dom_sf"/>
</dbReference>
<dbReference type="InterPro" id="IPR000719">
    <property type="entry name" value="Prot_kinase_dom"/>
</dbReference>
<proteinExistence type="predicted"/>
<dbReference type="PROSITE" id="PS50011">
    <property type="entry name" value="PROTEIN_KINASE_DOM"/>
    <property type="match status" value="1"/>
</dbReference>
<evidence type="ECO:0000259" key="2">
    <source>
        <dbReference type="PROSITE" id="PS50011"/>
    </source>
</evidence>
<name>A0A1V4QFR6_UNCW3</name>
<dbReference type="GO" id="GO:0005737">
    <property type="term" value="C:cytoplasm"/>
    <property type="evidence" value="ECO:0007669"/>
    <property type="project" value="TreeGrafter"/>
</dbReference>
<dbReference type="GO" id="GO:0004674">
    <property type="term" value="F:protein serine/threonine kinase activity"/>
    <property type="evidence" value="ECO:0007669"/>
    <property type="project" value="InterPro"/>
</dbReference>
<organism evidence="3 4">
    <name type="scientific">candidate division WOR-3 bacterium 4484_100</name>
    <dbReference type="NCBI Taxonomy" id="1936077"/>
    <lineage>
        <taxon>Bacteria</taxon>
        <taxon>Bacteria division WOR-3</taxon>
    </lineage>
</organism>
<evidence type="ECO:0000313" key="3">
    <source>
        <dbReference type="EMBL" id="OPX17817.1"/>
    </source>
</evidence>
<reference evidence="4" key="1">
    <citation type="submission" date="2017-01" db="EMBL/GenBank/DDBJ databases">
        <title>Novel pathways for hydrocarbon cycling and metabolic interdependencies in hydrothermal sediment communities.</title>
        <authorList>
            <person name="Dombrowski N."/>
            <person name="Seitz K."/>
            <person name="Teske A."/>
            <person name="Baker B."/>
        </authorList>
    </citation>
    <scope>NUCLEOTIDE SEQUENCE [LARGE SCALE GENOMIC DNA]</scope>
</reference>
<comment type="caution">
    <text evidence="3">The sequence shown here is derived from an EMBL/GenBank/DDBJ whole genome shotgun (WGS) entry which is preliminary data.</text>
</comment>
<feature type="repeat" description="TPR" evidence="1">
    <location>
        <begin position="680"/>
        <end position="713"/>
    </location>
</feature>
<dbReference type="SUPFAM" id="SSF48452">
    <property type="entry name" value="TPR-like"/>
    <property type="match status" value="1"/>
</dbReference>
<evidence type="ECO:0000256" key="1">
    <source>
        <dbReference type="PROSITE-ProRule" id="PRU00339"/>
    </source>
</evidence>
<dbReference type="AlphaFoldDB" id="A0A1V4QFR6"/>
<dbReference type="Pfam" id="PF14559">
    <property type="entry name" value="TPR_19"/>
    <property type="match status" value="1"/>
</dbReference>
<dbReference type="PANTHER" id="PTHR24348:SF68">
    <property type="entry name" value="SERINE_THREONINE-PROTEIN KINASE ATG1C"/>
    <property type="match status" value="1"/>
</dbReference>
<dbReference type="Pfam" id="PF00069">
    <property type="entry name" value="Pkinase"/>
    <property type="match status" value="1"/>
</dbReference>
<dbReference type="Gene3D" id="1.10.510.10">
    <property type="entry name" value="Transferase(Phosphotransferase) domain 1"/>
    <property type="match status" value="1"/>
</dbReference>
<dbReference type="SUPFAM" id="SSF56112">
    <property type="entry name" value="Protein kinase-like (PK-like)"/>
    <property type="match status" value="1"/>
</dbReference>
<dbReference type="PROSITE" id="PS50293">
    <property type="entry name" value="TPR_REGION"/>
    <property type="match status" value="1"/>
</dbReference>
<dbReference type="Gene3D" id="3.40.50.300">
    <property type="entry name" value="P-loop containing nucleotide triphosphate hydrolases"/>
    <property type="match status" value="1"/>
</dbReference>
<dbReference type="CDD" id="cd14014">
    <property type="entry name" value="STKc_PknB_like"/>
    <property type="match status" value="1"/>
</dbReference>
<dbReference type="Gene3D" id="3.30.200.20">
    <property type="entry name" value="Phosphorylase Kinase, domain 1"/>
    <property type="match status" value="1"/>
</dbReference>
<dbReference type="Gene3D" id="1.25.40.10">
    <property type="entry name" value="Tetratricopeptide repeat domain"/>
    <property type="match status" value="1"/>
</dbReference>
<dbReference type="InterPro" id="IPR011009">
    <property type="entry name" value="Kinase-like_dom_sf"/>
</dbReference>
<dbReference type="InterPro" id="IPR045269">
    <property type="entry name" value="Atg1-like"/>
</dbReference>
<dbReference type="GO" id="GO:0005524">
    <property type="term" value="F:ATP binding"/>
    <property type="evidence" value="ECO:0007669"/>
    <property type="project" value="InterPro"/>
</dbReference>
<keyword evidence="1" id="KW-0802">TPR repeat</keyword>
<feature type="domain" description="Protein kinase" evidence="2">
    <location>
        <begin position="11"/>
        <end position="241"/>
    </location>
</feature>
<gene>
    <name evidence="3" type="ORF">BXT86_04500</name>
</gene>
<dbReference type="PANTHER" id="PTHR24348">
    <property type="entry name" value="SERINE/THREONINE-PROTEIN KINASE UNC-51-RELATED"/>
    <property type="match status" value="1"/>
</dbReference>
<dbReference type="Proteomes" id="UP000191663">
    <property type="component" value="Unassembled WGS sequence"/>
</dbReference>
<accession>A0A1V4QFR6</accession>
<dbReference type="InterPro" id="IPR019734">
    <property type="entry name" value="TPR_rpt"/>
</dbReference>
<evidence type="ECO:0000313" key="4">
    <source>
        <dbReference type="Proteomes" id="UP000191663"/>
    </source>
</evidence>
<protein>
    <recommendedName>
        <fullName evidence="2">Protein kinase domain-containing protein</fullName>
    </recommendedName>
</protein>